<sequence length="154" mass="18096">MKRGIRFEIPNEYGSFLGEMLKPMKITSFHWYVGSEEAYLVNENEIGESLFPDEIHGLDGLLLKELIEKDTFVIFANLKAFPKDKNVVDVHTYEEFMNSHCELVCLVTDCVYVDIYCKDKALLETLFENATRNRFENIHYLTNENDDRIRLSVW</sequence>
<protein>
    <submittedName>
        <fullName evidence="1">DUF2691 family protein</fullName>
    </submittedName>
</protein>
<dbReference type="Proteomes" id="UP001305702">
    <property type="component" value="Chromosome"/>
</dbReference>
<organism evidence="1 2">
    <name type="scientific">Paenibacillus aurantius</name>
    <dbReference type="NCBI Taxonomy" id="2918900"/>
    <lineage>
        <taxon>Bacteria</taxon>
        <taxon>Bacillati</taxon>
        <taxon>Bacillota</taxon>
        <taxon>Bacilli</taxon>
        <taxon>Bacillales</taxon>
        <taxon>Paenibacillaceae</taxon>
        <taxon>Paenibacillus</taxon>
    </lineage>
</organism>
<evidence type="ECO:0000313" key="1">
    <source>
        <dbReference type="EMBL" id="WNQ10679.1"/>
    </source>
</evidence>
<dbReference type="InterPro" id="IPR020216">
    <property type="entry name" value="Uncharacterised_YncE"/>
</dbReference>
<gene>
    <name evidence="1" type="ORF">MJA45_24155</name>
</gene>
<accession>A0AA96RH24</accession>
<dbReference type="EMBL" id="CP130318">
    <property type="protein sequence ID" value="WNQ10679.1"/>
    <property type="molecule type" value="Genomic_DNA"/>
</dbReference>
<dbReference type="RefSeq" id="WP_315604453.1">
    <property type="nucleotide sequence ID" value="NZ_CP130318.1"/>
</dbReference>
<dbReference type="KEGG" id="paun:MJA45_24155"/>
<reference evidence="1 2" key="1">
    <citation type="submission" date="2022-02" db="EMBL/GenBank/DDBJ databases">
        <title>Paenibacillus sp. MBLB1776 Whole Genome Shotgun Sequencing.</title>
        <authorList>
            <person name="Hwang C.Y."/>
            <person name="Cho E.-S."/>
            <person name="Seo M.-J."/>
        </authorList>
    </citation>
    <scope>NUCLEOTIDE SEQUENCE [LARGE SCALE GENOMIC DNA]</scope>
    <source>
        <strain evidence="1 2">MBLB1776</strain>
    </source>
</reference>
<proteinExistence type="predicted"/>
<dbReference type="AlphaFoldDB" id="A0AA96RH24"/>
<name>A0AA96RH24_9BACL</name>
<dbReference type="Pfam" id="PF10903">
    <property type="entry name" value="DUF2691"/>
    <property type="match status" value="1"/>
</dbReference>
<keyword evidence="2" id="KW-1185">Reference proteome</keyword>
<evidence type="ECO:0000313" key="2">
    <source>
        <dbReference type="Proteomes" id="UP001305702"/>
    </source>
</evidence>